<dbReference type="InterPro" id="IPR011614">
    <property type="entry name" value="Catalase_core"/>
</dbReference>
<dbReference type="OrthoDB" id="6880011at2759"/>
<dbReference type="PROSITE" id="PS00437">
    <property type="entry name" value="CATALASE_1"/>
    <property type="match status" value="1"/>
</dbReference>
<keyword evidence="6 9" id="KW-0408">Iron</keyword>
<dbReference type="GO" id="GO:0042744">
    <property type="term" value="P:hydrogen peroxide catabolic process"/>
    <property type="evidence" value="ECO:0007669"/>
    <property type="project" value="UniProtKB-KW"/>
</dbReference>
<comment type="caution">
    <text evidence="11">The sequence shown here is derived from an EMBL/GenBank/DDBJ whole genome shotgun (WGS) entry which is preliminary data.</text>
</comment>
<dbReference type="GO" id="GO:0004096">
    <property type="term" value="F:catalase activity"/>
    <property type="evidence" value="ECO:0007669"/>
    <property type="project" value="UniProtKB-EC"/>
</dbReference>
<dbReference type="InterPro" id="IPR020835">
    <property type="entry name" value="Catalase_sf"/>
</dbReference>
<dbReference type="PIRSF" id="PIRSF038928">
    <property type="entry name" value="Catalase_clade1-3"/>
    <property type="match status" value="1"/>
</dbReference>
<protein>
    <submittedName>
        <fullName evidence="11">Catalase-like protein</fullName>
    </submittedName>
</protein>
<feature type="active site" evidence="8">
    <location>
        <position position="90"/>
    </location>
</feature>
<name>A0A443S6J8_9ACAR</name>
<dbReference type="Pfam" id="PF00199">
    <property type="entry name" value="Catalase"/>
    <property type="match status" value="1"/>
</dbReference>
<evidence type="ECO:0000256" key="6">
    <source>
        <dbReference type="ARBA" id="ARBA00023004"/>
    </source>
</evidence>
<dbReference type="InterPro" id="IPR024711">
    <property type="entry name" value="Catalase_clade1/3"/>
</dbReference>
<evidence type="ECO:0000313" key="12">
    <source>
        <dbReference type="Proteomes" id="UP000288716"/>
    </source>
</evidence>
<comment type="cofactor">
    <cofactor evidence="9">
        <name>heme</name>
        <dbReference type="ChEBI" id="CHEBI:30413"/>
    </cofactor>
</comment>
<evidence type="ECO:0000259" key="10">
    <source>
        <dbReference type="SMART" id="SM01060"/>
    </source>
</evidence>
<gene>
    <name evidence="11" type="ORF">B4U80_09212</name>
</gene>
<dbReference type="PROSITE" id="PS51402">
    <property type="entry name" value="CATALASE_3"/>
    <property type="match status" value="1"/>
</dbReference>
<evidence type="ECO:0000256" key="2">
    <source>
        <dbReference type="ARBA" id="ARBA00022559"/>
    </source>
</evidence>
<evidence type="ECO:0000256" key="5">
    <source>
        <dbReference type="ARBA" id="ARBA00023002"/>
    </source>
</evidence>
<sequence length="524" mass="60334">MCDRSLNQVIDFAESDKNYVSFKFCKLRNISFAKKLIQQETITELSGAKIGDKLNSMTCGKRGPVLLQDTILLEELRQFDVERIPERVVHAKGGGAFGTFIMTHQQITNYTKAAMFSHVGKETPVFIRFSTVAGELGSADTVRDVRGFAIKFYTDDGIWDLVGNNCPTGPVKDPIRFPSAMRSRKRNPRTHLPDRNAFWDFASLLPETVHQLMFLFSERGIPDGFRHMHGFSINTFKLVNAKNDVVYTRFFFRTNQGIKNIEPPVAQRLAAENRDYSIRDLYNAIENGEYPSWTCYVQIMTFEEAKNWYYNPFDATKVWPHKEFPLVEVGQLILNRNPVNYFAEVEQSAFNPANIPYGIEPSPDMELHGRLFSYVDTQRYRLGAHAPKLPVNRPNFRTVTPTIRDGKGVFDDNFDGFPNYYPNSYSNAKTDKHFVDPAYRVTNTPDVDRYDTTDEDNFDQPKIFWETVLNDKERKNMIQAIANHMKEAQLFIQRRAVAMLSGVHEDLGNGVWEQLRQLNTTRCT</sequence>
<dbReference type="SMART" id="SM01060">
    <property type="entry name" value="Catalase"/>
    <property type="match status" value="1"/>
</dbReference>
<dbReference type="AlphaFoldDB" id="A0A443S6J8"/>
<evidence type="ECO:0000256" key="1">
    <source>
        <dbReference type="ARBA" id="ARBA00005329"/>
    </source>
</evidence>
<evidence type="ECO:0000256" key="3">
    <source>
        <dbReference type="ARBA" id="ARBA00022617"/>
    </source>
</evidence>
<evidence type="ECO:0000256" key="9">
    <source>
        <dbReference type="PIRSR" id="PIRSR038928-2"/>
    </source>
</evidence>
<dbReference type="InterPro" id="IPR010582">
    <property type="entry name" value="Catalase_immune_responsive"/>
</dbReference>
<feature type="active site" evidence="8">
    <location>
        <position position="164"/>
    </location>
</feature>
<evidence type="ECO:0000256" key="7">
    <source>
        <dbReference type="ARBA" id="ARBA00023324"/>
    </source>
</evidence>
<keyword evidence="12" id="KW-1185">Reference proteome</keyword>
<comment type="similarity">
    <text evidence="1">Belongs to the catalase family.</text>
</comment>
<feature type="binding site" description="axial binding residue" evidence="9">
    <location>
        <position position="374"/>
    </location>
    <ligand>
        <name>heme</name>
        <dbReference type="ChEBI" id="CHEBI:30413"/>
    </ligand>
    <ligandPart>
        <name>Fe</name>
        <dbReference type="ChEBI" id="CHEBI:18248"/>
    </ligandPart>
</feature>
<evidence type="ECO:0000256" key="8">
    <source>
        <dbReference type="PIRSR" id="PIRSR038928-1"/>
    </source>
</evidence>
<dbReference type="GO" id="GO:0020037">
    <property type="term" value="F:heme binding"/>
    <property type="evidence" value="ECO:0007669"/>
    <property type="project" value="InterPro"/>
</dbReference>
<dbReference type="Gene3D" id="2.40.180.10">
    <property type="entry name" value="Catalase core domain"/>
    <property type="match status" value="1"/>
</dbReference>
<dbReference type="GO" id="GO:0005739">
    <property type="term" value="C:mitochondrion"/>
    <property type="evidence" value="ECO:0007669"/>
    <property type="project" value="TreeGrafter"/>
</dbReference>
<dbReference type="FunFam" id="2.40.180.10:FF:000001">
    <property type="entry name" value="Catalase"/>
    <property type="match status" value="1"/>
</dbReference>
<organism evidence="11 12">
    <name type="scientific">Leptotrombidium deliense</name>
    <dbReference type="NCBI Taxonomy" id="299467"/>
    <lineage>
        <taxon>Eukaryota</taxon>
        <taxon>Metazoa</taxon>
        <taxon>Ecdysozoa</taxon>
        <taxon>Arthropoda</taxon>
        <taxon>Chelicerata</taxon>
        <taxon>Arachnida</taxon>
        <taxon>Acari</taxon>
        <taxon>Acariformes</taxon>
        <taxon>Trombidiformes</taxon>
        <taxon>Prostigmata</taxon>
        <taxon>Anystina</taxon>
        <taxon>Parasitengona</taxon>
        <taxon>Trombiculoidea</taxon>
        <taxon>Trombiculidae</taxon>
        <taxon>Leptotrombidium</taxon>
    </lineage>
</organism>
<dbReference type="InterPro" id="IPR002226">
    <property type="entry name" value="Catalase_haem_BS"/>
</dbReference>
<evidence type="ECO:0000313" key="11">
    <source>
        <dbReference type="EMBL" id="RWS23131.1"/>
    </source>
</evidence>
<dbReference type="GO" id="GO:0005777">
    <property type="term" value="C:peroxisome"/>
    <property type="evidence" value="ECO:0007669"/>
    <property type="project" value="TreeGrafter"/>
</dbReference>
<dbReference type="SUPFAM" id="SSF56634">
    <property type="entry name" value="Heme-dependent catalase-like"/>
    <property type="match status" value="1"/>
</dbReference>
<dbReference type="STRING" id="299467.A0A443S6J8"/>
<keyword evidence="5" id="KW-0560">Oxidoreductase</keyword>
<dbReference type="GO" id="GO:0046872">
    <property type="term" value="F:metal ion binding"/>
    <property type="evidence" value="ECO:0007669"/>
    <property type="project" value="UniProtKB-KW"/>
</dbReference>
<keyword evidence="3 9" id="KW-0349">Heme</keyword>
<dbReference type="Pfam" id="PF06628">
    <property type="entry name" value="Catalase-rel"/>
    <property type="match status" value="1"/>
</dbReference>
<dbReference type="Proteomes" id="UP000288716">
    <property type="component" value="Unassembled WGS sequence"/>
</dbReference>
<dbReference type="EMBL" id="NCKV01007058">
    <property type="protein sequence ID" value="RWS23131.1"/>
    <property type="molecule type" value="Genomic_DNA"/>
</dbReference>
<accession>A0A443S6J8</accession>
<feature type="domain" description="Catalase core" evidence="10">
    <location>
        <begin position="43"/>
        <end position="429"/>
    </location>
</feature>
<dbReference type="GO" id="GO:0042542">
    <property type="term" value="P:response to hydrogen peroxide"/>
    <property type="evidence" value="ECO:0007669"/>
    <property type="project" value="TreeGrafter"/>
</dbReference>
<dbReference type="VEuPathDB" id="VectorBase:LDEU008909"/>
<dbReference type="PRINTS" id="PR00067">
    <property type="entry name" value="CATALASE"/>
</dbReference>
<dbReference type="PANTHER" id="PTHR11465:SF9">
    <property type="entry name" value="CATALASE"/>
    <property type="match status" value="1"/>
</dbReference>
<keyword evidence="7" id="KW-0376">Hydrogen peroxide</keyword>
<reference evidence="11 12" key="1">
    <citation type="journal article" date="2018" name="Gigascience">
        <title>Genomes of trombidid mites reveal novel predicted allergens and laterally-transferred genes associated with secondary metabolism.</title>
        <authorList>
            <person name="Dong X."/>
            <person name="Chaisiri K."/>
            <person name="Xia D."/>
            <person name="Armstrong S.D."/>
            <person name="Fang Y."/>
            <person name="Donnelly M.J."/>
            <person name="Kadowaki T."/>
            <person name="McGarry J.W."/>
            <person name="Darby A.C."/>
            <person name="Makepeace B.L."/>
        </authorList>
    </citation>
    <scope>NUCLEOTIDE SEQUENCE [LARGE SCALE GENOMIC DNA]</scope>
    <source>
        <strain evidence="11">UoL-UT</strain>
    </source>
</reference>
<keyword evidence="4 9" id="KW-0479">Metal-binding</keyword>
<dbReference type="InterPro" id="IPR018028">
    <property type="entry name" value="Catalase"/>
</dbReference>
<keyword evidence="2" id="KW-0575">Peroxidase</keyword>
<dbReference type="PANTHER" id="PTHR11465">
    <property type="entry name" value="CATALASE"/>
    <property type="match status" value="1"/>
</dbReference>
<proteinExistence type="inferred from homology"/>
<evidence type="ECO:0000256" key="4">
    <source>
        <dbReference type="ARBA" id="ARBA00022723"/>
    </source>
</evidence>